<dbReference type="EMBL" id="VORB01000010">
    <property type="protein sequence ID" value="TXC76246.1"/>
    <property type="molecule type" value="Genomic_DNA"/>
</dbReference>
<dbReference type="Gene3D" id="2.60.40.10">
    <property type="entry name" value="Immunoglobulins"/>
    <property type="match status" value="1"/>
</dbReference>
<dbReference type="RefSeq" id="WP_147015248.1">
    <property type="nucleotide sequence ID" value="NZ_VORB01000010.1"/>
</dbReference>
<dbReference type="InterPro" id="IPR035986">
    <property type="entry name" value="PKD_dom_sf"/>
</dbReference>
<dbReference type="InterPro" id="IPR000601">
    <property type="entry name" value="PKD_dom"/>
</dbReference>
<protein>
    <submittedName>
        <fullName evidence="3">T9SS type B sorting domain-containing protein</fullName>
    </submittedName>
</protein>
<comment type="caution">
    <text evidence="3">The sequence shown here is derived from an EMBL/GenBank/DDBJ whole genome shotgun (WGS) entry which is preliminary data.</text>
</comment>
<dbReference type="SMART" id="SM00089">
    <property type="entry name" value="PKD"/>
    <property type="match status" value="2"/>
</dbReference>
<dbReference type="InterPro" id="IPR022409">
    <property type="entry name" value="PKD/Chitinase_dom"/>
</dbReference>
<evidence type="ECO:0000256" key="1">
    <source>
        <dbReference type="SAM" id="SignalP"/>
    </source>
</evidence>
<feature type="signal peptide" evidence="1">
    <location>
        <begin position="1"/>
        <end position="21"/>
    </location>
</feature>
<name>A0A5C6UVT5_9FLAO</name>
<dbReference type="OrthoDB" id="9765926at2"/>
<evidence type="ECO:0000259" key="2">
    <source>
        <dbReference type="PROSITE" id="PS50093"/>
    </source>
</evidence>
<sequence>MSRLKLLLSATLLGLANLVFAQGETCATAVKINGIPYSTPVLTNETTCGKGDNYERNDRCGNLYMGDEEFMYEFTPNNDICVTATASPVLTGTGSDAPIAMFITEGCPDDLNGKCVAQFTNPDNRVGTPKPATIENVQLKAGKTYYFQVTARSECFDFTFNLSQGANCQPPATGYDCDNAEEITSLPYDTAAATNCNRNSMVKEGNYCYSTTYNDGPTYIYKYTPNEDKCIKFEGRAVNRTVRFTLHPDQCPTYTDTTCKRTMYFYTWGDRTYFETLDSGRTYYFAFSTGSTCSEYSFKMSEIGNKGNTCALAHEIKPDAGGTWMETDLTTRCKGDDYKQEWHCISWSSRYDDGNDVVFKYESDGNECISAAATNVSGSYLSISMFKDCPSPTNDSIWAYDCTSWSKRQATIEYTLNDPGTYYFIVSGYTYNSSWSGLNYYDRDFDFLFATAKMDIKGTDCANADKFPSKTNVSAQGISVQCKGDDYDPSDACDIPLIGGSDYVFEYTPPQDFCGTIVGKNVKGTGGLMLFDKCPDQITDDKSCKGAVACEVKCDSIYMDVTFKGGQTYYIVGAATTGSFFSFDIEIRKRYNTPDGCKAADPNCPDPNDCDDCLNADFETGNFQNWKGWTGRYATPKQVQELDTTYTNDPLSRHTLMNAGGFDPVVGENKLRTTGPIGERYAARIGNRSSGAQADVLVYEFTVTPETKNFFYYYAVVFNDPSHNVDDQPFFGVEMVAIDDNGLETEIQCAAYEVRADPNDPTFKETYDHVRNSTSTIIRWKDWTLVTVPLDDFMGQDVRIEFTTKDCDLGGHYGYAYIDAFCGDIAMETNTGKYAICPGESLTLTAPDGFASYQWSTGSTEKSIEVSVAGTYSVILTPFAENALLNCQVTLEQEVTMSDQPTADFVFEEGCIDQFIDFADQSLGSPAFPIESWSWNFGDGTGDYPDTNRYHAFPGPGTYNVRLAVKNTGGCVDTVIKEVVIPEFPSLDALNALDTIVICQGDTTRLFAEDVGDVTYSWTGPGFGSSDRTPLVNIVGLQNEGEYIIEAILKADTCVKGYDTTYIDVVPLPTYEIKDDTNKCFLDRRLKLFASGGEDEFSYSWTPANIFDDPSVQFPWAEPDSTTEIFVHTTHTYCPDSTMSMILTIDYYEEMLELVDEITVCEGDSIIIIPDAGKPIEYLVWETPDGYTYDGEEIIHPKASDSLGGYYYVTAYLDDGPMYCQYAYDSVKVNVIPAPDAQITPESARNCVGDSVEFTAQNPMLNMVWTNADGDTVAYGPSAKVLVNDEYYYVTYHNETGCYNRDSVFADEYTMVKPDIGKDRTLCLGDSYKIPIKNRNKLLDDYRYYWNTGEEIERITVTQTGEYILYVEQYGCVSSDTVFVTFQDPAAFTMGNDTLLCQGDSLTFDFTDMGEEIFWNDGSDDWVRTVYYPSGTYSVTIISGACQLEDEINVNFEQLIPTQLPNDTSICLGESVALTASPSGQNYNWFDNGTLINTTPNIIVTEAGNHNIILESYTNVCRDSDTMLVSVLSPDALNFPDAHICETDSFFVDASIPYQGASYTWGDGYNGATRWIANAREYTIEIVAGPCIINDTLQLTHDVVPTFSIGADQTICEDSQTTLVADNTSWPSYQWEDGTSGPTNTVNTAGEHILVATNGLCSFADTMTLFLDTIPTFDLGPDFSICETDDSVITTGINNPAITHLWSTGDTGPAITIKNAGNYSVTATNGLCSYTDDLNLGVQPLPGVDLGQDKVLCLGDALTIGFTAPNATYSWNTGETTDSIMVTSTDTYILTVTQQLCVESDEINVQFDELKKPNLGEDIVQCNGIDAVLDANTVAQTYEWYRNGNLISGENNRSINITAPGLYSVKAIQGTCSDTDEIQVSIQTPHTLTLSQDSLLCQGEEYLLSTSTNAQNPQYLWNTGETSDQIQVSGTGVYSVTVIDGVCAVTESADVIFVPHPYIDLQPGATICEIDSVTIGDFFEKDQLDTNKTQYNWNTGQDTAIITVRLAGQYVETAKIEHCFNTDYFDLKVVDMPITNMTPPVVTCANELVPISTGLPGLTTTWNMGAGAGHSIVPRESGIYVATITDGPCVIKDTVWVTINNIPDEEIPDIYVCPKDSAQLMVTTENARAIWNGVETNPITVYPKDKFILEIYNEHGCRSEQTVMVFEDPECDDELFIPNVFTPNDDNVNETLKISMSEKIIFQSFQVFNRWGELIYSCEGEYKEWDGKYQGKEVMSGVYGYKFNYLDQYDMPHTKAGSITVYK</sequence>
<reference evidence="3 4" key="1">
    <citation type="submission" date="2019-08" db="EMBL/GenBank/DDBJ databases">
        <title>Genome of Luteibaculum oceani JCM 18817.</title>
        <authorList>
            <person name="Bowman J.P."/>
        </authorList>
    </citation>
    <scope>NUCLEOTIDE SEQUENCE [LARGE SCALE GENOMIC DNA]</scope>
    <source>
        <strain evidence="3 4">JCM 18817</strain>
    </source>
</reference>
<dbReference type="PROSITE" id="PS50231">
    <property type="entry name" value="RICIN_B_LECTIN"/>
    <property type="match status" value="1"/>
</dbReference>
<accession>A0A5C6UVT5</accession>
<dbReference type="Pfam" id="PF18911">
    <property type="entry name" value="PKD_4"/>
    <property type="match status" value="1"/>
</dbReference>
<evidence type="ECO:0000313" key="4">
    <source>
        <dbReference type="Proteomes" id="UP000321168"/>
    </source>
</evidence>
<evidence type="ECO:0000313" key="3">
    <source>
        <dbReference type="EMBL" id="TXC76246.1"/>
    </source>
</evidence>
<dbReference type="Proteomes" id="UP000321168">
    <property type="component" value="Unassembled WGS sequence"/>
</dbReference>
<dbReference type="InterPro" id="IPR026341">
    <property type="entry name" value="T9SS_type_B"/>
</dbReference>
<dbReference type="PROSITE" id="PS50093">
    <property type="entry name" value="PKD"/>
    <property type="match status" value="1"/>
</dbReference>
<proteinExistence type="predicted"/>
<dbReference type="CDD" id="cd00146">
    <property type="entry name" value="PKD"/>
    <property type="match status" value="1"/>
</dbReference>
<dbReference type="InterPro" id="IPR013783">
    <property type="entry name" value="Ig-like_fold"/>
</dbReference>
<dbReference type="NCBIfam" id="TIGR04131">
    <property type="entry name" value="Bac_Flav_CTERM"/>
    <property type="match status" value="1"/>
</dbReference>
<organism evidence="3 4">
    <name type="scientific">Luteibaculum oceani</name>
    <dbReference type="NCBI Taxonomy" id="1294296"/>
    <lineage>
        <taxon>Bacteria</taxon>
        <taxon>Pseudomonadati</taxon>
        <taxon>Bacteroidota</taxon>
        <taxon>Flavobacteriia</taxon>
        <taxon>Flavobacteriales</taxon>
        <taxon>Luteibaculaceae</taxon>
        <taxon>Luteibaculum</taxon>
    </lineage>
</organism>
<dbReference type="Pfam" id="PF13585">
    <property type="entry name" value="CHU_C"/>
    <property type="match status" value="1"/>
</dbReference>
<dbReference type="SUPFAM" id="SSF49299">
    <property type="entry name" value="PKD domain"/>
    <property type="match status" value="1"/>
</dbReference>
<gene>
    <name evidence="3" type="ORF">FRX97_10895</name>
</gene>
<feature type="chain" id="PRO_5022799076" evidence="1">
    <location>
        <begin position="22"/>
        <end position="2263"/>
    </location>
</feature>
<keyword evidence="1" id="KW-0732">Signal</keyword>
<feature type="domain" description="PKD" evidence="2">
    <location>
        <begin position="916"/>
        <end position="981"/>
    </location>
</feature>
<keyword evidence="4" id="KW-1185">Reference proteome</keyword>